<dbReference type="PRINTS" id="PR01176">
    <property type="entry name" value="GABABRECEPTR"/>
</dbReference>
<keyword evidence="9" id="KW-0325">Glycoprotein</keyword>
<dbReference type="Proteomes" id="UP000516260">
    <property type="component" value="Chromosome 18"/>
</dbReference>
<keyword evidence="8" id="KW-0675">Receptor</keyword>
<evidence type="ECO:0000256" key="6">
    <source>
        <dbReference type="ARBA" id="ARBA00023040"/>
    </source>
</evidence>
<evidence type="ECO:0000256" key="4">
    <source>
        <dbReference type="ARBA" id="ARBA00022729"/>
    </source>
</evidence>
<evidence type="ECO:0000256" key="3">
    <source>
        <dbReference type="ARBA" id="ARBA00022692"/>
    </source>
</evidence>
<dbReference type="FunFam" id="3.40.50.2300:FF:000016">
    <property type="entry name" value="Taste 1 receptor member 2"/>
    <property type="match status" value="1"/>
</dbReference>
<keyword evidence="15" id="KW-1185">Reference proteome</keyword>
<evidence type="ECO:0000256" key="5">
    <source>
        <dbReference type="ARBA" id="ARBA00022989"/>
    </source>
</evidence>
<proteinExistence type="predicted"/>
<evidence type="ECO:0000313" key="14">
    <source>
        <dbReference type="EMBL" id="TNM95917.1"/>
    </source>
</evidence>
<comment type="subcellular location">
    <subcellularLocation>
        <location evidence="1">Cell membrane</location>
        <topology evidence="1">Multi-pass membrane protein</topology>
    </subcellularLocation>
</comment>
<sequence>MLLFFVAVAVFCLGSCENVPLRAYSPGDITIGGLFPVHRKTNRSMRHGPLSCSAYDLRTFLHTQVMIYSIGEVNQRMARLLPNFTVGYDIYDTCGDVSFAIRATLQLLKTSEDSEGCFVPEGYPSPLREPKIKAVIGENYSEVSTVVARILALSSVAQISYSSTSEQLSRKLKFPTFLRTISSDEHQTKAIARLVKLFNWKTVAIVGSDDEYGKYGSDHIVELLGEMGDVCIDFVDILPDYFSQNSLKAQAKLAELLSNINTSAAEAIIMFTKDANVDVIMNAAIKNHLNRTWIASDSWSTSTKVSTLPGIDKAGEVFGFISKRNEVPGFKDYIISKFNGTTNAMLEHYLSHYPLCSNQSEENMQGNCSQKNRQQDTVQCQDLNCLATFVDQDKSYNIYLAVQVIAEALRHLLKCDNSQCKNKGKVSTLELLKEIQKVNVTVDNTHIYFDANGDPSLGYDIVYWSMGEAKQGAHIRTIGEYWPDSEIKIPNDLVISKSSAMRDTCLTRTVEFLHWLDPFAIILSCFDVFGIILTAVFAVLFTIHRNTPIVKAVGGYLSFLELFSLLVCLFTAFSFIGVPTSVSCMVGMPGFCIAFSLCISCILANLLQILVGFSFDPKMRSWVTKLNQPLAVVTILPGIQVALCVPWLYLSPPFPNQTILGNNFLMQCNKGSNHFFIAMLGYNAFLGLSCFLFAFKGKQLPDLYKNAVLITTSMTLFLIIWIIFIPIYTSLFGKYKQAIESAAIIISSYSILGCHFAPKCYIMVFRKEINNENAITKYIRQHYEQKNMSVVKS</sequence>
<feature type="transmembrane region" description="Helical" evidence="11">
    <location>
        <begin position="707"/>
        <end position="732"/>
    </location>
</feature>
<dbReference type="PRINTS" id="PR00248">
    <property type="entry name" value="GPCRMGR"/>
</dbReference>
<dbReference type="AlphaFoldDB" id="A0A4Z2BVM6"/>
<reference evidence="14 15" key="1">
    <citation type="submission" date="2019-04" db="EMBL/GenBank/DDBJ databases">
        <title>The sequence and de novo assembly of Takifugu bimaculatus genome using PacBio and Hi-C technologies.</title>
        <authorList>
            <person name="Xu P."/>
            <person name="Liu B."/>
            <person name="Zhou Z."/>
        </authorList>
    </citation>
    <scope>NUCLEOTIDE SEQUENCE [LARGE SCALE GENOMIC DNA]</scope>
    <source>
        <strain evidence="14">TB-2018</strain>
        <tissue evidence="14">Muscle</tissue>
    </source>
</reference>
<keyword evidence="5 11" id="KW-1133">Transmembrane helix</keyword>
<dbReference type="InterPro" id="IPR001828">
    <property type="entry name" value="ANF_lig-bd_rcpt"/>
</dbReference>
<keyword evidence="6" id="KW-0297">G-protein coupled receptor</keyword>
<feature type="transmembrane region" description="Helical" evidence="11">
    <location>
        <begin position="738"/>
        <end position="757"/>
    </location>
</feature>
<dbReference type="InterPro" id="IPR000068">
    <property type="entry name" value="GPCR_3_Ca_sens_rcpt-rel"/>
</dbReference>
<keyword evidence="7 11" id="KW-0472">Membrane</keyword>
<dbReference type="EMBL" id="SWLE01000010">
    <property type="protein sequence ID" value="TNM95917.1"/>
    <property type="molecule type" value="Genomic_DNA"/>
</dbReference>
<accession>A0A4Z2BVM6</accession>
<dbReference type="Pfam" id="PF00003">
    <property type="entry name" value="7tm_3"/>
    <property type="match status" value="1"/>
</dbReference>
<keyword evidence="4 12" id="KW-0732">Signal</keyword>
<feature type="domain" description="G-protein coupled receptors family 3 profile" evidence="13">
    <location>
        <begin position="519"/>
        <end position="770"/>
    </location>
</feature>
<feature type="chain" id="PRO_5021502606" description="G-protein coupled receptors family 3 profile domain-containing protein" evidence="12">
    <location>
        <begin position="19"/>
        <end position="793"/>
    </location>
</feature>
<dbReference type="InterPro" id="IPR017978">
    <property type="entry name" value="GPCR_3_C"/>
</dbReference>
<evidence type="ECO:0000256" key="2">
    <source>
        <dbReference type="ARBA" id="ARBA00022475"/>
    </source>
</evidence>
<evidence type="ECO:0000313" key="15">
    <source>
        <dbReference type="Proteomes" id="UP000516260"/>
    </source>
</evidence>
<keyword evidence="3 11" id="KW-0812">Transmembrane</keyword>
<feature type="transmembrane region" description="Helical" evidence="11">
    <location>
        <begin position="555"/>
        <end position="576"/>
    </location>
</feature>
<feature type="signal peptide" evidence="12">
    <location>
        <begin position="1"/>
        <end position="18"/>
    </location>
</feature>
<keyword evidence="2" id="KW-1003">Cell membrane</keyword>
<dbReference type="InterPro" id="IPR028082">
    <property type="entry name" value="Peripla_BP_I"/>
</dbReference>
<evidence type="ECO:0000256" key="1">
    <source>
        <dbReference type="ARBA" id="ARBA00004651"/>
    </source>
</evidence>
<keyword evidence="10" id="KW-0807">Transducer</keyword>
<evidence type="ECO:0000256" key="9">
    <source>
        <dbReference type="ARBA" id="ARBA00023180"/>
    </source>
</evidence>
<evidence type="ECO:0000256" key="8">
    <source>
        <dbReference type="ARBA" id="ARBA00023170"/>
    </source>
</evidence>
<evidence type="ECO:0000256" key="12">
    <source>
        <dbReference type="SAM" id="SignalP"/>
    </source>
</evidence>
<feature type="transmembrane region" description="Helical" evidence="11">
    <location>
        <begin position="519"/>
        <end position="543"/>
    </location>
</feature>
<protein>
    <recommendedName>
        <fullName evidence="13">G-protein coupled receptors family 3 profile domain-containing protein</fullName>
    </recommendedName>
</protein>
<dbReference type="Pfam" id="PF01094">
    <property type="entry name" value="ANF_receptor"/>
    <property type="match status" value="1"/>
</dbReference>
<dbReference type="PANTHER" id="PTHR24061">
    <property type="entry name" value="CALCIUM-SENSING RECEPTOR-RELATED"/>
    <property type="match status" value="1"/>
</dbReference>
<evidence type="ECO:0000259" key="13">
    <source>
        <dbReference type="PROSITE" id="PS50259"/>
    </source>
</evidence>
<evidence type="ECO:0000256" key="7">
    <source>
        <dbReference type="ARBA" id="ARBA00023136"/>
    </source>
</evidence>
<gene>
    <name evidence="14" type="ORF">fugu_017000</name>
</gene>
<dbReference type="PANTHER" id="PTHR24061:SF422">
    <property type="entry name" value="G-PROTEIN COUPLED RECEPTORS FAMILY 3 PROFILE DOMAIN-CONTAINING PROTEIN"/>
    <property type="match status" value="1"/>
</dbReference>
<dbReference type="GO" id="GO:0005886">
    <property type="term" value="C:plasma membrane"/>
    <property type="evidence" value="ECO:0007669"/>
    <property type="project" value="UniProtKB-SubCell"/>
</dbReference>
<dbReference type="SUPFAM" id="SSF53822">
    <property type="entry name" value="Periplasmic binding protein-like I"/>
    <property type="match status" value="1"/>
</dbReference>
<organism evidence="14 15">
    <name type="scientific">Takifugu bimaculatus</name>
    <dbReference type="NCBI Taxonomy" id="433685"/>
    <lineage>
        <taxon>Eukaryota</taxon>
        <taxon>Metazoa</taxon>
        <taxon>Chordata</taxon>
        <taxon>Craniata</taxon>
        <taxon>Vertebrata</taxon>
        <taxon>Euteleostomi</taxon>
        <taxon>Actinopterygii</taxon>
        <taxon>Neopterygii</taxon>
        <taxon>Teleostei</taxon>
        <taxon>Neoteleostei</taxon>
        <taxon>Acanthomorphata</taxon>
        <taxon>Eupercaria</taxon>
        <taxon>Tetraodontiformes</taxon>
        <taxon>Tetradontoidea</taxon>
        <taxon>Tetraodontidae</taxon>
        <taxon>Takifugu</taxon>
    </lineage>
</organism>
<dbReference type="PROSITE" id="PS50259">
    <property type="entry name" value="G_PROTEIN_RECEP_F3_4"/>
    <property type="match status" value="1"/>
</dbReference>
<feature type="transmembrane region" description="Helical" evidence="11">
    <location>
        <begin position="675"/>
        <end position="695"/>
    </location>
</feature>
<comment type="caution">
    <text evidence="14">The sequence shown here is derived from an EMBL/GenBank/DDBJ whole genome shotgun (WGS) entry which is preliminary data.</text>
</comment>
<dbReference type="GO" id="GO:0004930">
    <property type="term" value="F:G protein-coupled receptor activity"/>
    <property type="evidence" value="ECO:0007669"/>
    <property type="project" value="UniProtKB-KW"/>
</dbReference>
<dbReference type="InterPro" id="IPR000337">
    <property type="entry name" value="GPCR_3"/>
</dbReference>
<evidence type="ECO:0000256" key="10">
    <source>
        <dbReference type="ARBA" id="ARBA00023224"/>
    </source>
</evidence>
<feature type="transmembrane region" description="Helical" evidence="11">
    <location>
        <begin position="588"/>
        <end position="610"/>
    </location>
</feature>
<evidence type="ECO:0000256" key="11">
    <source>
        <dbReference type="SAM" id="Phobius"/>
    </source>
</evidence>
<feature type="transmembrane region" description="Helical" evidence="11">
    <location>
        <begin position="630"/>
        <end position="650"/>
    </location>
</feature>
<name>A0A4Z2BVM6_9TELE</name>
<dbReference type="Gene3D" id="3.40.50.2300">
    <property type="match status" value="2"/>
</dbReference>